<dbReference type="SMART" id="SM01374">
    <property type="entry name" value="Ribosomal_L14"/>
    <property type="match status" value="1"/>
</dbReference>
<dbReference type="EMBL" id="MK889230">
    <property type="protein sequence ID" value="QPM99240.1"/>
    <property type="molecule type" value="Genomic_DNA"/>
</dbReference>
<protein>
    <submittedName>
        <fullName evidence="4">50S ribosomal protein L14</fullName>
    </submittedName>
</protein>
<evidence type="ECO:0000256" key="3">
    <source>
        <dbReference type="ARBA" id="ARBA00023274"/>
    </source>
</evidence>
<geneLocation type="mitochondrion" evidence="4"/>
<dbReference type="GO" id="GO:1990904">
    <property type="term" value="C:ribonucleoprotein complex"/>
    <property type="evidence" value="ECO:0007669"/>
    <property type="project" value="UniProtKB-KW"/>
</dbReference>
<keyword evidence="2 4" id="KW-0689">Ribosomal protein</keyword>
<proteinExistence type="inferred from homology"/>
<dbReference type="GeneID" id="65316526"/>
<dbReference type="InterPro" id="IPR036853">
    <property type="entry name" value="Ribosomal_uL14_sf"/>
</dbReference>
<dbReference type="RefSeq" id="YP_010117026.1">
    <property type="nucleotide sequence ID" value="NC_056101.1"/>
</dbReference>
<accession>A0A7T1C4X2</accession>
<dbReference type="Pfam" id="PF00238">
    <property type="entry name" value="Ribosomal_L14"/>
    <property type="match status" value="1"/>
</dbReference>
<dbReference type="GO" id="GO:0003735">
    <property type="term" value="F:structural constituent of ribosome"/>
    <property type="evidence" value="ECO:0007669"/>
    <property type="project" value="InterPro"/>
</dbReference>
<organism evidence="4">
    <name type="scientific">Euplotes vanleeuwenhoeki</name>
    <dbReference type="NCBI Taxonomy" id="2794224"/>
    <lineage>
        <taxon>Eukaryota</taxon>
        <taxon>Sar</taxon>
        <taxon>Alveolata</taxon>
        <taxon>Ciliophora</taxon>
        <taxon>Intramacronucleata</taxon>
        <taxon>Spirotrichea</taxon>
        <taxon>Hypotrichia</taxon>
        <taxon>Euplotida</taxon>
        <taxon>Euplotidae</taxon>
        <taxon>Euplotes</taxon>
    </lineage>
</organism>
<keyword evidence="4" id="KW-0496">Mitochondrion</keyword>
<dbReference type="GO" id="GO:0005840">
    <property type="term" value="C:ribosome"/>
    <property type="evidence" value="ECO:0007669"/>
    <property type="project" value="UniProtKB-KW"/>
</dbReference>
<sequence>MIQKQTWVKIADSSLAKWSKTFQLYGGFSRANTSTGNFIKGSVRIVQPPIQTYKGFTVRIIMKGKVSKILITRQVYNSLFFNWLGINFKLNSGIILKKKKIPSSQHILGPTTRNIRFKKYILFFHFIF</sequence>
<name>A0A7T1C4X2_9SPIT</name>
<dbReference type="SUPFAM" id="SSF50193">
    <property type="entry name" value="Ribosomal protein L14"/>
    <property type="match status" value="1"/>
</dbReference>
<gene>
    <name evidence="4" type="primary">rplN</name>
    <name evidence="4" type="ORF">MitoLV_7</name>
</gene>
<dbReference type="GO" id="GO:0006412">
    <property type="term" value="P:translation"/>
    <property type="evidence" value="ECO:0007669"/>
    <property type="project" value="InterPro"/>
</dbReference>
<evidence type="ECO:0000256" key="1">
    <source>
        <dbReference type="ARBA" id="ARBA00010745"/>
    </source>
</evidence>
<reference evidence="4" key="1">
    <citation type="journal article" date="2020" name="Sci. Rep.">
        <title>Morphology, ultrastructure, genomics, and phylogeny of Euplotes vanleeuwenhoeki sp. nov. and its ultra-reduced endosymbiont 'Candidatus Pinguicoccus supinus' sp. nov.</title>
        <authorList>
            <person name="Serra V."/>
            <person name="Gammuto L."/>
            <person name="Nitla V."/>
            <person name="Castelli M."/>
            <person name="Lanzoni O."/>
            <person name="Sassera D."/>
            <person name="Bandi C."/>
            <person name="Sandeep B.V."/>
            <person name="Verni F."/>
            <person name="Modeo L."/>
            <person name="Petroni G."/>
        </authorList>
    </citation>
    <scope>NUCLEOTIDE SEQUENCE</scope>
    <source>
        <strain evidence="4">KKR18</strain>
    </source>
</reference>
<dbReference type="Gene3D" id="2.40.150.20">
    <property type="entry name" value="Ribosomal protein L14"/>
    <property type="match status" value="1"/>
</dbReference>
<keyword evidence="3" id="KW-0687">Ribonucleoprotein</keyword>
<comment type="similarity">
    <text evidence="1">Belongs to the universal ribosomal protein uL14 family.</text>
</comment>
<evidence type="ECO:0000256" key="2">
    <source>
        <dbReference type="ARBA" id="ARBA00022980"/>
    </source>
</evidence>
<dbReference type="AlphaFoldDB" id="A0A7T1C4X2"/>
<dbReference type="InterPro" id="IPR000218">
    <property type="entry name" value="Ribosomal_uL14"/>
</dbReference>
<evidence type="ECO:0000313" key="4">
    <source>
        <dbReference type="EMBL" id="QPM99240.1"/>
    </source>
</evidence>